<dbReference type="InterPro" id="IPR035979">
    <property type="entry name" value="RBD_domain_sf"/>
</dbReference>
<feature type="domain" description="Mei2-like C-terminal RNA recognition motif" evidence="1">
    <location>
        <begin position="118"/>
        <end position="212"/>
    </location>
</feature>
<comment type="caution">
    <text evidence="2">The sequence shown here is derived from an EMBL/GenBank/DDBJ whole genome shotgun (WGS) entry which is preliminary data.</text>
</comment>
<dbReference type="SUPFAM" id="SSF54928">
    <property type="entry name" value="RNA-binding domain, RBD"/>
    <property type="match status" value="1"/>
</dbReference>
<dbReference type="GO" id="GO:0003676">
    <property type="term" value="F:nucleic acid binding"/>
    <property type="evidence" value="ECO:0007669"/>
    <property type="project" value="InterPro"/>
</dbReference>
<gene>
    <name evidence="2" type="ORF">EVOR1521_LOCUS11591</name>
</gene>
<dbReference type="Pfam" id="PF04059">
    <property type="entry name" value="RRM_2"/>
    <property type="match status" value="1"/>
</dbReference>
<protein>
    <recommendedName>
        <fullName evidence="1">Mei2-like C-terminal RNA recognition motif domain-containing protein</fullName>
    </recommendedName>
</protein>
<evidence type="ECO:0000313" key="2">
    <source>
        <dbReference type="EMBL" id="CAJ1384816.1"/>
    </source>
</evidence>
<organism evidence="2 3">
    <name type="scientific">Effrenium voratum</name>
    <dbReference type="NCBI Taxonomy" id="2562239"/>
    <lineage>
        <taxon>Eukaryota</taxon>
        <taxon>Sar</taxon>
        <taxon>Alveolata</taxon>
        <taxon>Dinophyceae</taxon>
        <taxon>Suessiales</taxon>
        <taxon>Symbiodiniaceae</taxon>
        <taxon>Effrenium</taxon>
    </lineage>
</organism>
<reference evidence="2" key="1">
    <citation type="submission" date="2023-08" db="EMBL/GenBank/DDBJ databases">
        <authorList>
            <person name="Chen Y."/>
            <person name="Shah S."/>
            <person name="Dougan E. K."/>
            <person name="Thang M."/>
            <person name="Chan C."/>
        </authorList>
    </citation>
    <scope>NUCLEOTIDE SEQUENCE</scope>
</reference>
<accession>A0AA36IBT9</accession>
<keyword evidence="3" id="KW-1185">Reference proteome</keyword>
<dbReference type="EMBL" id="CAUJNA010001156">
    <property type="protein sequence ID" value="CAJ1384816.1"/>
    <property type="molecule type" value="Genomic_DNA"/>
</dbReference>
<name>A0AA36IBT9_9DINO</name>
<dbReference type="AlphaFoldDB" id="A0AA36IBT9"/>
<dbReference type="CDD" id="cd12277">
    <property type="entry name" value="RRM3_MEI2_EAR1_like"/>
    <property type="match status" value="1"/>
</dbReference>
<dbReference type="InterPro" id="IPR007201">
    <property type="entry name" value="Mei2-like_Rrm_C"/>
</dbReference>
<sequence length="326" mass="36524">MSDSSREVEEHAERRLPDVPLKIQEGTILPRLMAELPPSVVSVKDLVSGFADAPERLVEEWGHQAYEPMRVTLEASTAEEAFQEAFQEAFSFQGHQGDLLLQLGEDLAPPPPEWAEVTTVMMRNLPNKYTQRMLLMEVNHSGFLGTFDFLYLPIDSETAANRGYAFLNFLEPWFAWMFRSMYEGRRMSRFNSKKVISVVPATLQGFDANYSHYSGARVSRGDPSARPLFLRANLPALRGHQDPQARVDVSDPWQYQYPYDDYAGPASLAWSESDGPSHSDMEVANAEGLSYVPKFCSQCGGRIQLIFQFCPACGTALDFSCLAGSP</sequence>
<proteinExistence type="predicted"/>
<dbReference type="Proteomes" id="UP001178507">
    <property type="component" value="Unassembled WGS sequence"/>
</dbReference>
<evidence type="ECO:0000313" key="3">
    <source>
        <dbReference type="Proteomes" id="UP001178507"/>
    </source>
</evidence>
<evidence type="ECO:0000259" key="1">
    <source>
        <dbReference type="Pfam" id="PF04059"/>
    </source>
</evidence>